<evidence type="ECO:0000313" key="13">
    <source>
        <dbReference type="Proteomes" id="UP000193710"/>
    </source>
</evidence>
<dbReference type="Pfam" id="PF00441">
    <property type="entry name" value="Acyl-CoA_dh_1"/>
    <property type="match status" value="1"/>
</dbReference>
<comment type="cofactor">
    <cofactor evidence="1 7">
        <name>FAD</name>
        <dbReference type="ChEBI" id="CHEBI:57692"/>
    </cofactor>
</comment>
<evidence type="ECO:0000259" key="9">
    <source>
        <dbReference type="Pfam" id="PF02770"/>
    </source>
</evidence>
<dbReference type="GO" id="GO:0005737">
    <property type="term" value="C:cytoplasm"/>
    <property type="evidence" value="ECO:0007669"/>
    <property type="project" value="TreeGrafter"/>
</dbReference>
<dbReference type="eggNOG" id="COG1960">
    <property type="taxonomic scope" value="Bacteria"/>
</dbReference>
<evidence type="ECO:0000256" key="2">
    <source>
        <dbReference type="ARBA" id="ARBA00009347"/>
    </source>
</evidence>
<keyword evidence="3 7" id="KW-0285">Flavoprotein</keyword>
<accession>A0A024K393</accession>
<dbReference type="InterPro" id="IPR009100">
    <property type="entry name" value="AcylCoA_DH/oxidase_NM_dom_sf"/>
</dbReference>
<dbReference type="EMBL" id="HG964446">
    <property type="protein sequence ID" value="CDO90386.1"/>
    <property type="molecule type" value="Genomic_DNA"/>
</dbReference>
<dbReference type="STRING" id="47839.BN973_04779"/>
<evidence type="ECO:0000313" key="12">
    <source>
        <dbReference type="EMBL" id="ORW99802.1"/>
    </source>
</evidence>
<dbReference type="FunFam" id="2.40.110.10:FF:000002">
    <property type="entry name" value="Acyl-CoA dehydrogenase fadE12"/>
    <property type="match status" value="1"/>
</dbReference>
<dbReference type="Gene3D" id="2.40.110.10">
    <property type="entry name" value="Butyryl-CoA Dehydrogenase, subunit A, domain 2"/>
    <property type="match status" value="1"/>
</dbReference>
<dbReference type="SUPFAM" id="SSF47203">
    <property type="entry name" value="Acyl-CoA dehydrogenase C-terminal domain-like"/>
    <property type="match status" value="1"/>
</dbReference>
<dbReference type="PANTHER" id="PTHR48083:SF1">
    <property type="entry name" value="DEHYDROGENASE, PUTATIVE (AFU_ORTHOLOGUE AFUA_7G06510)-RELATED"/>
    <property type="match status" value="1"/>
</dbReference>
<dbReference type="InterPro" id="IPR050741">
    <property type="entry name" value="Acyl-CoA_dehydrogenase"/>
</dbReference>
<dbReference type="InterPro" id="IPR009075">
    <property type="entry name" value="AcylCo_DH/oxidase_C"/>
</dbReference>
<dbReference type="InterPro" id="IPR046373">
    <property type="entry name" value="Acyl-CoA_Oxase/DH_mid-dom_sf"/>
</dbReference>
<dbReference type="InterPro" id="IPR036250">
    <property type="entry name" value="AcylCo_DH-like_C"/>
</dbReference>
<dbReference type="Gene3D" id="1.20.140.10">
    <property type="entry name" value="Butyryl-CoA Dehydrogenase, subunit A, domain 3"/>
    <property type="match status" value="1"/>
</dbReference>
<comment type="catalytic activity">
    <reaction evidence="6">
        <text>a 2,3-saturated acyl-CoA + A = a 2,3-dehydroacyl-CoA + AH2</text>
        <dbReference type="Rhea" id="RHEA:48608"/>
        <dbReference type="ChEBI" id="CHEBI:13193"/>
        <dbReference type="ChEBI" id="CHEBI:17499"/>
        <dbReference type="ChEBI" id="CHEBI:60015"/>
        <dbReference type="ChEBI" id="CHEBI:65111"/>
    </reaction>
</comment>
<evidence type="ECO:0000259" key="8">
    <source>
        <dbReference type="Pfam" id="PF00441"/>
    </source>
</evidence>
<reference evidence="11" key="2">
    <citation type="submission" date="2014-04" db="EMBL/GenBank/DDBJ databases">
        <authorList>
            <person name="Urmite Genomes U."/>
        </authorList>
    </citation>
    <scope>NUCLEOTIDE SEQUENCE</scope>
    <source>
        <strain evidence="11">DSM 44626</strain>
    </source>
</reference>
<protein>
    <submittedName>
        <fullName evidence="11">Acyl-CoA dehydrogenase</fullName>
    </submittedName>
</protein>
<dbReference type="OrthoDB" id="8876745at2"/>
<evidence type="ECO:0000256" key="3">
    <source>
        <dbReference type="ARBA" id="ARBA00022630"/>
    </source>
</evidence>
<keyword evidence="13" id="KW-1185">Reference proteome</keyword>
<dbReference type="AlphaFoldDB" id="A0A024K393"/>
<evidence type="ECO:0000313" key="11">
    <source>
        <dbReference type="EMBL" id="CDO90386.1"/>
    </source>
</evidence>
<evidence type="ECO:0000256" key="5">
    <source>
        <dbReference type="ARBA" id="ARBA00023002"/>
    </source>
</evidence>
<evidence type="ECO:0000256" key="1">
    <source>
        <dbReference type="ARBA" id="ARBA00001974"/>
    </source>
</evidence>
<proteinExistence type="inferred from homology"/>
<dbReference type="SUPFAM" id="SSF56645">
    <property type="entry name" value="Acyl-CoA dehydrogenase NM domain-like"/>
    <property type="match status" value="1"/>
</dbReference>
<evidence type="ECO:0000256" key="6">
    <source>
        <dbReference type="ARBA" id="ARBA00052546"/>
    </source>
</evidence>
<dbReference type="Gene3D" id="1.10.540.10">
    <property type="entry name" value="Acyl-CoA dehydrogenase/oxidase, N-terminal domain"/>
    <property type="match status" value="1"/>
</dbReference>
<sequence>MTADTGTMFTTGQEEQAIRDAVGGIAGSFGPAYYQQQVDDGANCAELWDALGANGYLGVHLPEEYGGGGLGLRELAIVVQETALAGCPMQAMLFSAGVTGTILNRSATEEQKARWLPGVATGETRLAFAITEPDAGANAHRISTVASRRGEHYIINGQKVFITGMESAQWVMVVARTSVDERTGRGRLSVFMVDADAPGLSWTPIRTVMNQPDKSHQVFFDGVQVPAANLVGSENKGLAVAFTGLNTERILTSSICTGIGHYALRKAVAYANQRRVWDQPIGAHQAIAHPLAAAHIHLQAAQLVANRACELYDSGADVGELANMAKYLGAAAGLEALDAAVSVHGGNGVTYEYQLAPYFWLVRMLNMGPVSKEMILNFVAEHSLGLPRSY</sequence>
<evidence type="ECO:0000256" key="4">
    <source>
        <dbReference type="ARBA" id="ARBA00022827"/>
    </source>
</evidence>
<dbReference type="Proteomes" id="UP000193710">
    <property type="component" value="Unassembled WGS sequence"/>
</dbReference>
<dbReference type="FunFam" id="1.20.140.10:FF:000012">
    <property type="entry name" value="Acyl-CoA dehydrogenase fadE12"/>
    <property type="match status" value="1"/>
</dbReference>
<keyword evidence="5 7" id="KW-0560">Oxidoreductase</keyword>
<feature type="domain" description="Acyl-CoA dehydrogenase/oxidase C-terminal" evidence="8">
    <location>
        <begin position="235"/>
        <end position="382"/>
    </location>
</feature>
<dbReference type="InterPro" id="IPR037069">
    <property type="entry name" value="AcylCoA_DH/ox_N_sf"/>
</dbReference>
<reference evidence="11" key="1">
    <citation type="journal article" date="2014" name="Genome Announc.">
        <title>Draft Genome Sequence of Mycobacterium triplex DSM 44626.</title>
        <authorList>
            <person name="Sassi M."/>
            <person name="Croce O."/>
            <person name="Robert C."/>
            <person name="Raoult D."/>
            <person name="Drancourt M."/>
        </authorList>
    </citation>
    <scope>NUCLEOTIDE SEQUENCE [LARGE SCALE GENOMIC DNA]</scope>
    <source>
        <strain evidence="11">DSM 44626</strain>
    </source>
</reference>
<dbReference type="Pfam" id="PF02771">
    <property type="entry name" value="Acyl-CoA_dh_N"/>
    <property type="match status" value="1"/>
</dbReference>
<dbReference type="GO" id="GO:0003995">
    <property type="term" value="F:acyl-CoA dehydrogenase activity"/>
    <property type="evidence" value="ECO:0007669"/>
    <property type="project" value="TreeGrafter"/>
</dbReference>
<dbReference type="GO" id="GO:0033539">
    <property type="term" value="P:fatty acid beta-oxidation using acyl-CoA dehydrogenase"/>
    <property type="evidence" value="ECO:0007669"/>
    <property type="project" value="TreeGrafter"/>
</dbReference>
<gene>
    <name evidence="11" type="primary">fadE12_2</name>
    <name evidence="12" type="ORF">AWC29_25915</name>
    <name evidence="11" type="ORF">BN973_04779</name>
</gene>
<dbReference type="InterPro" id="IPR013786">
    <property type="entry name" value="AcylCoA_DH/ox_N"/>
</dbReference>
<dbReference type="PANTHER" id="PTHR48083">
    <property type="entry name" value="MEDIUM-CHAIN SPECIFIC ACYL-COA DEHYDROGENASE, MITOCHONDRIAL-RELATED"/>
    <property type="match status" value="1"/>
</dbReference>
<organism evidence="11">
    <name type="scientific">Mycobacterium triplex</name>
    <dbReference type="NCBI Taxonomy" id="47839"/>
    <lineage>
        <taxon>Bacteria</taxon>
        <taxon>Bacillati</taxon>
        <taxon>Actinomycetota</taxon>
        <taxon>Actinomycetes</taxon>
        <taxon>Mycobacteriales</taxon>
        <taxon>Mycobacteriaceae</taxon>
        <taxon>Mycobacterium</taxon>
        <taxon>Mycobacterium simiae complex</taxon>
    </lineage>
</organism>
<dbReference type="Pfam" id="PF02770">
    <property type="entry name" value="Acyl-CoA_dh_M"/>
    <property type="match status" value="1"/>
</dbReference>
<reference evidence="12 13" key="3">
    <citation type="submission" date="2016-01" db="EMBL/GenBank/DDBJ databases">
        <title>The new phylogeny of the genus Mycobacterium.</title>
        <authorList>
            <person name="Tarcisio F."/>
            <person name="Conor M."/>
            <person name="Antonella G."/>
            <person name="Elisabetta G."/>
            <person name="Giulia F.S."/>
            <person name="Sara T."/>
            <person name="Anna F."/>
            <person name="Clotilde B."/>
            <person name="Roberto B."/>
            <person name="Veronica D.S."/>
            <person name="Fabio R."/>
            <person name="Monica P."/>
            <person name="Olivier J."/>
            <person name="Enrico T."/>
            <person name="Nicola S."/>
        </authorList>
    </citation>
    <scope>NUCLEOTIDE SEQUENCE [LARGE SCALE GENOMIC DNA]</scope>
    <source>
        <strain evidence="12 13">DSM 44626</strain>
    </source>
</reference>
<dbReference type="CDD" id="cd00567">
    <property type="entry name" value="ACAD"/>
    <property type="match status" value="1"/>
</dbReference>
<evidence type="ECO:0000259" key="10">
    <source>
        <dbReference type="Pfam" id="PF02771"/>
    </source>
</evidence>
<evidence type="ECO:0000256" key="7">
    <source>
        <dbReference type="RuleBase" id="RU362125"/>
    </source>
</evidence>
<dbReference type="InterPro" id="IPR006091">
    <property type="entry name" value="Acyl-CoA_Oxase/DH_mid-dom"/>
</dbReference>
<dbReference type="EMBL" id="LQPY01000037">
    <property type="protein sequence ID" value="ORW99802.1"/>
    <property type="molecule type" value="Genomic_DNA"/>
</dbReference>
<dbReference type="GO" id="GO:0050660">
    <property type="term" value="F:flavin adenine dinucleotide binding"/>
    <property type="evidence" value="ECO:0007669"/>
    <property type="project" value="InterPro"/>
</dbReference>
<keyword evidence="4 7" id="KW-0274">FAD</keyword>
<feature type="domain" description="Acyl-CoA dehydrogenase/oxidase N-terminal" evidence="10">
    <location>
        <begin position="13"/>
        <end position="123"/>
    </location>
</feature>
<dbReference type="Proteomes" id="UP000028880">
    <property type="component" value="Unassembled WGS sequence"/>
</dbReference>
<name>A0A024K393_9MYCO</name>
<dbReference type="RefSeq" id="WP_051641453.1">
    <property type="nucleotide sequence ID" value="NZ_HG964446.1"/>
</dbReference>
<comment type="similarity">
    <text evidence="2 7">Belongs to the acyl-CoA dehydrogenase family.</text>
</comment>
<feature type="domain" description="Acyl-CoA oxidase/dehydrogenase middle" evidence="9">
    <location>
        <begin position="127"/>
        <end position="223"/>
    </location>
</feature>
<dbReference type="HOGENOM" id="CLU_018204_0_2_11"/>